<keyword evidence="1" id="KW-1133">Transmembrane helix</keyword>
<dbReference type="Proteomes" id="UP000263900">
    <property type="component" value="Chromosome"/>
</dbReference>
<dbReference type="OrthoDB" id="672632at2"/>
<keyword evidence="1" id="KW-0472">Membrane</keyword>
<feature type="transmembrane region" description="Helical" evidence="1">
    <location>
        <begin position="6"/>
        <end position="28"/>
    </location>
</feature>
<sequence>MARLTSAPSFIGTYGPITVYFMFGRYYIRSRSSLTGKRVKKDPAFRKTMQYAALLAKASPIALKVYALVPLRYKKHTLRCKITGEVMTWLKYGWNETDIIEWLAQKYVPKYGGMQLSVEAPSTVLRPSYRRARPAVGSTVKGLFKNIPAEQPSFELLLWRRRDKVFRREYHKECQQGKQGVPGLRMPGK</sequence>
<gene>
    <name evidence="2" type="ORF">D3H65_13250</name>
</gene>
<dbReference type="EMBL" id="CP032157">
    <property type="protein sequence ID" value="AXY74894.1"/>
    <property type="molecule type" value="Genomic_DNA"/>
</dbReference>
<keyword evidence="1" id="KW-0812">Transmembrane</keyword>
<dbReference type="RefSeq" id="WP_119050777.1">
    <property type="nucleotide sequence ID" value="NZ_CP032157.1"/>
</dbReference>
<evidence type="ECO:0000256" key="1">
    <source>
        <dbReference type="SAM" id="Phobius"/>
    </source>
</evidence>
<reference evidence="2 3" key="1">
    <citation type="submission" date="2018-09" db="EMBL/GenBank/DDBJ databases">
        <title>Genome sequencing of strain 6GH32-13.</title>
        <authorList>
            <person name="Weon H.-Y."/>
            <person name="Heo J."/>
            <person name="Kwon S.-W."/>
        </authorList>
    </citation>
    <scope>NUCLEOTIDE SEQUENCE [LARGE SCALE GENOMIC DNA]</scope>
    <source>
        <strain evidence="2 3">5GH32-13</strain>
    </source>
</reference>
<name>A0A3B7MKB2_9BACT</name>
<evidence type="ECO:0000313" key="3">
    <source>
        <dbReference type="Proteomes" id="UP000263900"/>
    </source>
</evidence>
<feature type="transmembrane region" description="Helical" evidence="1">
    <location>
        <begin position="49"/>
        <end position="69"/>
    </location>
</feature>
<accession>A0A3B7MKB2</accession>
<evidence type="ECO:0000313" key="2">
    <source>
        <dbReference type="EMBL" id="AXY74894.1"/>
    </source>
</evidence>
<dbReference type="AlphaFoldDB" id="A0A3B7MKB2"/>
<keyword evidence="3" id="KW-1185">Reference proteome</keyword>
<organism evidence="2 3">
    <name type="scientific">Paraflavitalea soli</name>
    <dbReference type="NCBI Taxonomy" id="2315862"/>
    <lineage>
        <taxon>Bacteria</taxon>
        <taxon>Pseudomonadati</taxon>
        <taxon>Bacteroidota</taxon>
        <taxon>Chitinophagia</taxon>
        <taxon>Chitinophagales</taxon>
        <taxon>Chitinophagaceae</taxon>
        <taxon>Paraflavitalea</taxon>
    </lineage>
</organism>
<dbReference type="KEGG" id="pseg:D3H65_13250"/>
<proteinExistence type="predicted"/>
<protein>
    <submittedName>
        <fullName evidence="2">Uncharacterized protein</fullName>
    </submittedName>
</protein>